<name>A0A1M7M8E0_9FLAO</name>
<dbReference type="Proteomes" id="UP000184092">
    <property type="component" value="Unassembled WGS sequence"/>
</dbReference>
<organism evidence="1 2">
    <name type="scientific">Flavobacterium xinjiangense</name>
    <dbReference type="NCBI Taxonomy" id="178356"/>
    <lineage>
        <taxon>Bacteria</taxon>
        <taxon>Pseudomonadati</taxon>
        <taxon>Bacteroidota</taxon>
        <taxon>Flavobacteriia</taxon>
        <taxon>Flavobacteriales</taxon>
        <taxon>Flavobacteriaceae</taxon>
        <taxon>Flavobacterium</taxon>
    </lineage>
</organism>
<dbReference type="SUPFAM" id="SSF56935">
    <property type="entry name" value="Porins"/>
    <property type="match status" value="1"/>
</dbReference>
<keyword evidence="2" id="KW-1185">Reference proteome</keyword>
<protein>
    <recommendedName>
        <fullName evidence="3">Outer membrane receptor proteins, mostly Fe transport</fullName>
    </recommendedName>
</protein>
<evidence type="ECO:0008006" key="3">
    <source>
        <dbReference type="Google" id="ProtNLM"/>
    </source>
</evidence>
<accession>A0A1M7M8E0</accession>
<sequence>MRKTLILFLVFIANQSFCQTIKGIVSDKNRDLLFSTIIIKKIQSPGIVYQFSTTNEKGEYSIDLKTPLDSIIIEVNSYSHEPFQKFFFDLQKKGKIITLDFKLEPRTTFLKEVVVQENRKPIRIKNDTIVYDPEKFKDGSEKVVEDLLKKLPGIKIEENGEIKFNGKSIKKMLLDGDDLFDSQYTVGSKNINVEMLDKVEAIENYNENLLLKGIAHSEDVALNLKLKKGKNDFSGNAQLGIGFSNKYNFITSGILINDKIKSFGVTSYNNIGKNNAPYDFQSGVLSFESLKESNFIAKELINHGNFYSQLDDKFHKINNNFYTSLNSLYKFSKKVTAKFNVGFYSDKLSRENKEETIYTTDTEKFSILQSENSVKSPKLYHANLQLINKVNDHLHWEYLGKLQVQQDLFSSTTTNNTTSQKNDVNTKNWFTKNNFNLTKRINEKSAFTTSTLFTKSYAPQHYNLNPGVNIEENYSGSIINNQQNSRFDKEVLDTKAEYLSKTNDSKWLFRTGFHSTKNHLYSLLETTNENNETYTNPTFQNNLNYDFSSPFLDGSFAYDKNKFVFKAGFGSQYYSIKLTDKTRNNFQTDKNLILSPLLKIGYRFNKNATIDTGYSYNQITPDETNLFQGTIQTGFRSFRNNEANLEFLNTHNYNLNFNYHDAFYNTHLSIGLNHNQRSNNYFQKSLINNNVNITTSFLLNSGNRDYAITISGEKYIHFLRTTFQLNSHYSISLDKNIINNSELRDVESKNVIIELSVRTGVIKNLFVENKFFYMSNSFSIRDGAKNNFSSLKNALKTIYKINEKFKTEVILNIITPDLSLTKNYYFLDSEVTFTSKNKKFDYSIIARNLTNNKTFETNSITDYSRTSASHNLINRFILASVSFRL</sequence>
<dbReference type="SUPFAM" id="SSF49464">
    <property type="entry name" value="Carboxypeptidase regulatory domain-like"/>
    <property type="match status" value="1"/>
</dbReference>
<reference evidence="2" key="1">
    <citation type="submission" date="2016-11" db="EMBL/GenBank/DDBJ databases">
        <authorList>
            <person name="Varghese N."/>
            <person name="Submissions S."/>
        </authorList>
    </citation>
    <scope>NUCLEOTIDE SEQUENCE [LARGE SCALE GENOMIC DNA]</scope>
    <source>
        <strain evidence="2">CGMCC 1.2749</strain>
    </source>
</reference>
<dbReference type="InterPro" id="IPR008969">
    <property type="entry name" value="CarboxyPept-like_regulatory"/>
</dbReference>
<proteinExistence type="predicted"/>
<dbReference type="RefSeq" id="WP_073209298.1">
    <property type="nucleotide sequence ID" value="NZ_FRCL01000008.1"/>
</dbReference>
<dbReference type="EMBL" id="FRCL01000008">
    <property type="protein sequence ID" value="SHM87050.1"/>
    <property type="molecule type" value="Genomic_DNA"/>
</dbReference>
<dbReference type="AlphaFoldDB" id="A0A1M7M8E0"/>
<gene>
    <name evidence="1" type="ORF">SAMN05216269_10823</name>
</gene>
<evidence type="ECO:0000313" key="1">
    <source>
        <dbReference type="EMBL" id="SHM87050.1"/>
    </source>
</evidence>
<dbReference type="OrthoDB" id="603275at2"/>
<evidence type="ECO:0000313" key="2">
    <source>
        <dbReference type="Proteomes" id="UP000184092"/>
    </source>
</evidence>
<dbReference type="STRING" id="178356.SAMN05216269_10823"/>